<proteinExistence type="inferred from homology"/>
<keyword evidence="6 8" id="KW-0804">Transcription</keyword>
<dbReference type="EMBL" id="JAHRIO010021868">
    <property type="protein sequence ID" value="MEQ2165742.1"/>
    <property type="molecule type" value="Genomic_DNA"/>
</dbReference>
<evidence type="ECO:0000256" key="2">
    <source>
        <dbReference type="ARBA" id="ARBA00009354"/>
    </source>
</evidence>
<dbReference type="InterPro" id="IPR051139">
    <property type="entry name" value="Mediator_complx_sub13"/>
</dbReference>
<dbReference type="InterPro" id="IPR009401">
    <property type="entry name" value="Med13_C"/>
</dbReference>
<keyword evidence="3 8" id="KW-0678">Repressor</keyword>
<keyword evidence="5 8" id="KW-0010">Activator</keyword>
<keyword evidence="7 8" id="KW-0539">Nucleus</keyword>
<evidence type="ECO:0000313" key="12">
    <source>
        <dbReference type="Proteomes" id="UP001476798"/>
    </source>
</evidence>
<dbReference type="PANTHER" id="PTHR48249">
    <property type="entry name" value="MEDIATOR OF RNA POLYMERASE II TRANSCRIPTION SUBUNIT 13"/>
    <property type="match status" value="1"/>
</dbReference>
<dbReference type="Proteomes" id="UP001476798">
    <property type="component" value="Unassembled WGS sequence"/>
</dbReference>
<comment type="caution">
    <text evidence="11">The sequence shown here is derived from an EMBL/GenBank/DDBJ whole genome shotgun (WGS) entry which is preliminary data.</text>
</comment>
<evidence type="ECO:0000256" key="7">
    <source>
        <dbReference type="ARBA" id="ARBA00023242"/>
    </source>
</evidence>
<feature type="domain" description="Mediator complex subunit Med13 C-terminal" evidence="10">
    <location>
        <begin position="10"/>
        <end position="180"/>
    </location>
</feature>
<comment type="subunit">
    <text evidence="8">Component of the Mediator complex.</text>
</comment>
<gene>
    <name evidence="11" type="primary">MED13_3</name>
    <name evidence="11" type="ORF">GOODEAATRI_020282</name>
</gene>
<comment type="function">
    <text evidence="8">Component of the Mediator complex, a coactivator involved in regulated transcription of nearly all RNA polymerase II-dependent genes. Mediator functions as a bridge to convey information from gene-specific regulatory proteins to the basal RNA polymerase II transcription machinery. Mediator is recruited to promoters by direct interactions with regulatory proteins and serves as a scaffold for the assembly of a functional preinitiation complex with RNA polymerase II and the general transcription factors.</text>
</comment>
<comment type="similarity">
    <text evidence="2 8">Belongs to the Mediator complex subunit 13 family.</text>
</comment>
<organism evidence="11 12">
    <name type="scientific">Goodea atripinnis</name>
    <dbReference type="NCBI Taxonomy" id="208336"/>
    <lineage>
        <taxon>Eukaryota</taxon>
        <taxon>Metazoa</taxon>
        <taxon>Chordata</taxon>
        <taxon>Craniata</taxon>
        <taxon>Vertebrata</taxon>
        <taxon>Euteleostomi</taxon>
        <taxon>Actinopterygii</taxon>
        <taxon>Neopterygii</taxon>
        <taxon>Teleostei</taxon>
        <taxon>Neoteleostei</taxon>
        <taxon>Acanthomorphata</taxon>
        <taxon>Ovalentaria</taxon>
        <taxon>Atherinomorphae</taxon>
        <taxon>Cyprinodontiformes</taxon>
        <taxon>Goodeidae</taxon>
        <taxon>Goodea</taxon>
    </lineage>
</organism>
<evidence type="ECO:0000313" key="11">
    <source>
        <dbReference type="EMBL" id="MEQ2165742.1"/>
    </source>
</evidence>
<sequence>MCRMCGISASDTPSILSVCLVAMEPQGSFIIMPGTDTSCTHILVFPTSAYLQVASSNYPNIDTTIDILNPTTGQWRVLSDIRIFDLLEQENELDPDIINISPTTSPVHSPSPHYHHGVDGSKGQSTDRMESHEEVPNLLQQPLALGYLVSTAKAGPLPSWFWSACPQAQNQCPLFLKVALSALFI</sequence>
<accession>A0ABV0N2Y9</accession>
<evidence type="ECO:0000256" key="8">
    <source>
        <dbReference type="RuleBase" id="RU364134"/>
    </source>
</evidence>
<reference evidence="11 12" key="1">
    <citation type="submission" date="2021-06" db="EMBL/GenBank/DDBJ databases">
        <authorList>
            <person name="Palmer J.M."/>
        </authorList>
    </citation>
    <scope>NUCLEOTIDE SEQUENCE [LARGE SCALE GENOMIC DNA]</scope>
    <source>
        <strain evidence="11 12">GA_2019</strain>
        <tissue evidence="11">Muscle</tissue>
    </source>
</reference>
<evidence type="ECO:0000259" key="10">
    <source>
        <dbReference type="Pfam" id="PF06333"/>
    </source>
</evidence>
<keyword evidence="12" id="KW-1185">Reference proteome</keyword>
<feature type="region of interest" description="Disordered" evidence="9">
    <location>
        <begin position="104"/>
        <end position="131"/>
    </location>
</feature>
<evidence type="ECO:0000256" key="3">
    <source>
        <dbReference type="ARBA" id="ARBA00022491"/>
    </source>
</evidence>
<name>A0ABV0N2Y9_9TELE</name>
<comment type="subcellular location">
    <subcellularLocation>
        <location evidence="1 8">Nucleus</location>
    </subcellularLocation>
</comment>
<evidence type="ECO:0000256" key="9">
    <source>
        <dbReference type="SAM" id="MobiDB-lite"/>
    </source>
</evidence>
<evidence type="ECO:0000256" key="1">
    <source>
        <dbReference type="ARBA" id="ARBA00004123"/>
    </source>
</evidence>
<evidence type="ECO:0000256" key="4">
    <source>
        <dbReference type="ARBA" id="ARBA00023015"/>
    </source>
</evidence>
<evidence type="ECO:0000256" key="5">
    <source>
        <dbReference type="ARBA" id="ARBA00023159"/>
    </source>
</evidence>
<evidence type="ECO:0000256" key="6">
    <source>
        <dbReference type="ARBA" id="ARBA00023163"/>
    </source>
</evidence>
<dbReference type="Pfam" id="PF06333">
    <property type="entry name" value="Med13_C"/>
    <property type="match status" value="1"/>
</dbReference>
<protein>
    <recommendedName>
        <fullName evidence="8">Mediator of RNA polymerase II transcription subunit 13</fullName>
    </recommendedName>
</protein>
<keyword evidence="4 8" id="KW-0805">Transcription regulation</keyword>
<dbReference type="PANTHER" id="PTHR48249:SF4">
    <property type="entry name" value="MEDIATOR OF RNA POLYMERASE II TRANSCRIPTION SUBUNIT 13"/>
    <property type="match status" value="1"/>
</dbReference>